<evidence type="ECO:0000313" key="6">
    <source>
        <dbReference type="Proteomes" id="UP001412239"/>
    </source>
</evidence>
<proteinExistence type="inferred from homology"/>
<dbReference type="GO" id="GO:0018773">
    <property type="term" value="F:acetylpyruvate hydrolase activity"/>
    <property type="evidence" value="ECO:0007669"/>
    <property type="project" value="TreeGrafter"/>
</dbReference>
<protein>
    <recommendedName>
        <fullName evidence="7">AB hydrolase-1 domain-containing protein</fullName>
    </recommendedName>
</protein>
<organism evidence="5 6">
    <name type="scientific">Tuber aestivum</name>
    <name type="common">summer truffle</name>
    <dbReference type="NCBI Taxonomy" id="59557"/>
    <lineage>
        <taxon>Eukaryota</taxon>
        <taxon>Fungi</taxon>
        <taxon>Dikarya</taxon>
        <taxon>Ascomycota</taxon>
        <taxon>Pezizomycotina</taxon>
        <taxon>Pezizomycetes</taxon>
        <taxon>Pezizales</taxon>
        <taxon>Tuberaceae</taxon>
        <taxon>Tuber</taxon>
    </lineage>
</organism>
<keyword evidence="6" id="KW-1185">Reference proteome</keyword>
<feature type="domain" description="AB hydrolase-1" evidence="4">
    <location>
        <begin position="348"/>
        <end position="577"/>
    </location>
</feature>
<name>A0A292PVY8_9PEZI</name>
<dbReference type="PANTHER" id="PTHR11820">
    <property type="entry name" value="ACYLPYRUVASE"/>
    <property type="match status" value="1"/>
</dbReference>
<dbReference type="InterPro" id="IPR029058">
    <property type="entry name" value="AB_hydrolase_fold"/>
</dbReference>
<dbReference type="AlphaFoldDB" id="A0A292PVY8"/>
<dbReference type="InterPro" id="IPR000073">
    <property type="entry name" value="AB_hydrolase_1"/>
</dbReference>
<dbReference type="GO" id="GO:0050163">
    <property type="term" value="F:oxaloacetate tautomerase activity"/>
    <property type="evidence" value="ECO:0007669"/>
    <property type="project" value="UniProtKB-ARBA"/>
</dbReference>
<accession>A0A292PVY8</accession>
<keyword evidence="2" id="KW-0479">Metal-binding</keyword>
<gene>
    <name evidence="5" type="ORF">GSTUAT00005071001</name>
</gene>
<dbReference type="FunFam" id="3.90.850.10:FF:000002">
    <property type="entry name" value="2-hydroxyhepta-2,4-diene-1,7-dioate isomerase"/>
    <property type="match status" value="1"/>
</dbReference>
<dbReference type="GO" id="GO:0006107">
    <property type="term" value="P:oxaloacetate metabolic process"/>
    <property type="evidence" value="ECO:0007669"/>
    <property type="project" value="UniProtKB-ARBA"/>
</dbReference>
<dbReference type="PANTHER" id="PTHR11820:SF7">
    <property type="entry name" value="ACYLPYRUVASE FAHD1, MITOCHONDRIAL"/>
    <property type="match status" value="1"/>
</dbReference>
<dbReference type="InterPro" id="IPR036663">
    <property type="entry name" value="Fumarylacetoacetase_C_sf"/>
</dbReference>
<feature type="domain" description="Fumarylacetoacetase-like C-terminal" evidence="3">
    <location>
        <begin position="87"/>
        <end position="300"/>
    </location>
</feature>
<evidence type="ECO:0000256" key="1">
    <source>
        <dbReference type="ARBA" id="ARBA00010211"/>
    </source>
</evidence>
<reference evidence="5" key="1">
    <citation type="submission" date="2015-10" db="EMBL/GenBank/DDBJ databases">
        <authorList>
            <person name="Regsiter A."/>
            <person name="william w."/>
        </authorList>
    </citation>
    <scope>NUCLEOTIDE SEQUENCE</scope>
    <source>
        <strain evidence="5">Montdore</strain>
    </source>
</reference>
<dbReference type="EMBL" id="LN891038">
    <property type="protein sequence ID" value="CUS10798.1"/>
    <property type="molecule type" value="Genomic_DNA"/>
</dbReference>
<dbReference type="SUPFAM" id="SSF53474">
    <property type="entry name" value="alpha/beta-Hydrolases"/>
    <property type="match status" value="1"/>
</dbReference>
<evidence type="ECO:0000313" key="5">
    <source>
        <dbReference type="EMBL" id="CUS10798.1"/>
    </source>
</evidence>
<dbReference type="Pfam" id="PF01557">
    <property type="entry name" value="FAA_hydrolase"/>
    <property type="match status" value="1"/>
</dbReference>
<evidence type="ECO:0008006" key="7">
    <source>
        <dbReference type="Google" id="ProtNLM"/>
    </source>
</evidence>
<comment type="similarity">
    <text evidence="1">Belongs to the FAH family.</text>
</comment>
<dbReference type="Gene3D" id="3.90.850.10">
    <property type="entry name" value="Fumarylacetoacetase-like, C-terminal domain"/>
    <property type="match status" value="1"/>
</dbReference>
<dbReference type="Gene3D" id="3.40.50.1820">
    <property type="entry name" value="alpha/beta hydrolase"/>
    <property type="match status" value="1"/>
</dbReference>
<evidence type="ECO:0000259" key="3">
    <source>
        <dbReference type="Pfam" id="PF01557"/>
    </source>
</evidence>
<dbReference type="Proteomes" id="UP001412239">
    <property type="component" value="Unassembled WGS sequence"/>
</dbReference>
<dbReference type="Pfam" id="PF12697">
    <property type="entry name" value="Abhydrolase_6"/>
    <property type="match status" value="1"/>
</dbReference>
<dbReference type="InterPro" id="IPR011234">
    <property type="entry name" value="Fumarylacetoacetase-like_C"/>
</dbReference>
<dbReference type="SUPFAM" id="SSF56529">
    <property type="entry name" value="FAH"/>
    <property type="match status" value="1"/>
</dbReference>
<sequence length="591" mass="63303">MTVPASTPLTNFAAYTPPNSTQPRIGHLDLDSRTITPLSHQSGTPLTNLYEVIAAGKNAQFIPTSIFESPLELSSVTLLPPISGRDVLAVGKNYAEHAKEFSSSGFDSSDKADQPTHPVIFTKRATSIVACGSEIFPHTGWTETLDYEGEIGVILGKEGFGILESEALDYVWGFTIVNDVTAREKQRDHKQFFLGKSADTFCPIGPIAVPITSLPDYQSLRITTSVNNELRQDSNLSKLIFSIPTLISTISSGQTIRPGDVIATGTPAGVGIGHAPPAYLKPGDVIQVSVSNLGTLTNKIGTPGKRPPQILQQQPPASKSVVTQLTTLRNGKQVYVERHGDKTSSNIIVFIHGLGANTAFYHPLLSPALLKHNLILYDLEGLGQTPTTASSITSIPTYVDDLENLMSSLPLPPAPRISVVAHSLGCLIALTYASKHPLQNLILLGPVPIPLNPASAELILKRANRVRAEGMVPVTEIIISGAISRKTRATNPLAVTLSRCILRGNDVEGYAKCCSAFARFTGEGINWDRLRVSGEKVVIAGDEDKSAPLSATRETAEKVGARLVVLEEVGHWLVMEDLEGVGRVVEGTEDA</sequence>
<evidence type="ECO:0000256" key="2">
    <source>
        <dbReference type="ARBA" id="ARBA00022723"/>
    </source>
</evidence>
<evidence type="ECO:0000259" key="4">
    <source>
        <dbReference type="Pfam" id="PF12697"/>
    </source>
</evidence>
<dbReference type="GO" id="GO:0046872">
    <property type="term" value="F:metal ion binding"/>
    <property type="evidence" value="ECO:0007669"/>
    <property type="project" value="UniProtKB-KW"/>
</dbReference>